<sequence length="86" mass="9876">MNSYTCADHGDYFWSAAEILEHLRDHHASFIGQPGLPGVMDSHGHIWYCFECESHSTKHRGFDSDQAMLDHLKQRHGNIMSSVYIN</sequence>
<dbReference type="EMBL" id="KV878346">
    <property type="protein sequence ID" value="OJJ45028.1"/>
    <property type="molecule type" value="Genomic_DNA"/>
</dbReference>
<gene>
    <name evidence="1" type="ORF">ASPZODRAFT_134461</name>
</gene>
<evidence type="ECO:0000313" key="1">
    <source>
        <dbReference type="EMBL" id="OJJ45028.1"/>
    </source>
</evidence>
<dbReference type="RefSeq" id="XP_022579538.1">
    <property type="nucleotide sequence ID" value="XM_022723534.1"/>
</dbReference>
<reference evidence="2" key="1">
    <citation type="journal article" date="2017" name="Genome Biol.">
        <title>Comparative genomics reveals high biological diversity and specific adaptations in the industrially and medically important fungal genus Aspergillus.</title>
        <authorList>
            <person name="de Vries R.P."/>
            <person name="Riley R."/>
            <person name="Wiebenga A."/>
            <person name="Aguilar-Osorio G."/>
            <person name="Amillis S."/>
            <person name="Uchima C.A."/>
            <person name="Anderluh G."/>
            <person name="Asadollahi M."/>
            <person name="Askin M."/>
            <person name="Barry K."/>
            <person name="Battaglia E."/>
            <person name="Bayram O."/>
            <person name="Benocci T."/>
            <person name="Braus-Stromeyer S.A."/>
            <person name="Caldana C."/>
            <person name="Canovas D."/>
            <person name="Cerqueira G.C."/>
            <person name="Chen F."/>
            <person name="Chen W."/>
            <person name="Choi C."/>
            <person name="Clum A."/>
            <person name="Dos Santos R.A."/>
            <person name="Damasio A.R."/>
            <person name="Diallinas G."/>
            <person name="Emri T."/>
            <person name="Fekete E."/>
            <person name="Flipphi M."/>
            <person name="Freyberg S."/>
            <person name="Gallo A."/>
            <person name="Gournas C."/>
            <person name="Habgood R."/>
            <person name="Hainaut M."/>
            <person name="Harispe M.L."/>
            <person name="Henrissat B."/>
            <person name="Hilden K.S."/>
            <person name="Hope R."/>
            <person name="Hossain A."/>
            <person name="Karabika E."/>
            <person name="Karaffa L."/>
            <person name="Karanyi Z."/>
            <person name="Krasevec N."/>
            <person name="Kuo A."/>
            <person name="Kusch H."/>
            <person name="LaButti K."/>
            <person name="Lagendijk E.L."/>
            <person name="Lapidus A."/>
            <person name="Levasseur A."/>
            <person name="Lindquist E."/>
            <person name="Lipzen A."/>
            <person name="Logrieco A.F."/>
            <person name="MacCabe A."/>
            <person name="Maekelae M.R."/>
            <person name="Malavazi I."/>
            <person name="Melin P."/>
            <person name="Meyer V."/>
            <person name="Mielnichuk N."/>
            <person name="Miskei M."/>
            <person name="Molnar A.P."/>
            <person name="Mule G."/>
            <person name="Ngan C.Y."/>
            <person name="Orejas M."/>
            <person name="Orosz E."/>
            <person name="Ouedraogo J.P."/>
            <person name="Overkamp K.M."/>
            <person name="Park H.-S."/>
            <person name="Perrone G."/>
            <person name="Piumi F."/>
            <person name="Punt P.J."/>
            <person name="Ram A.F."/>
            <person name="Ramon A."/>
            <person name="Rauscher S."/>
            <person name="Record E."/>
            <person name="Riano-Pachon D.M."/>
            <person name="Robert V."/>
            <person name="Roehrig J."/>
            <person name="Ruller R."/>
            <person name="Salamov A."/>
            <person name="Salih N.S."/>
            <person name="Samson R.A."/>
            <person name="Sandor E."/>
            <person name="Sanguinetti M."/>
            <person name="Schuetze T."/>
            <person name="Sepcic K."/>
            <person name="Shelest E."/>
            <person name="Sherlock G."/>
            <person name="Sophianopoulou V."/>
            <person name="Squina F.M."/>
            <person name="Sun H."/>
            <person name="Susca A."/>
            <person name="Todd R.B."/>
            <person name="Tsang A."/>
            <person name="Unkles S.E."/>
            <person name="van de Wiele N."/>
            <person name="van Rossen-Uffink D."/>
            <person name="Oliveira J.V."/>
            <person name="Vesth T.C."/>
            <person name="Visser J."/>
            <person name="Yu J.-H."/>
            <person name="Zhou M."/>
            <person name="Andersen M.R."/>
            <person name="Archer D.B."/>
            <person name="Baker S.E."/>
            <person name="Benoit I."/>
            <person name="Brakhage A.A."/>
            <person name="Braus G.H."/>
            <person name="Fischer R."/>
            <person name="Frisvad J.C."/>
            <person name="Goldman G.H."/>
            <person name="Houbraken J."/>
            <person name="Oakley B."/>
            <person name="Pocsi I."/>
            <person name="Scazzocchio C."/>
            <person name="Seiboth B."/>
            <person name="vanKuyk P.A."/>
            <person name="Wortman J."/>
            <person name="Dyer P.S."/>
            <person name="Grigoriev I.V."/>
        </authorList>
    </citation>
    <scope>NUCLEOTIDE SEQUENCE [LARGE SCALE GENOMIC DNA]</scope>
    <source>
        <strain evidence="2">CBS 506.65</strain>
    </source>
</reference>
<accession>A0A1L9SD11</accession>
<dbReference type="VEuPathDB" id="FungiDB:ASPZODRAFT_134461"/>
<proteinExistence type="predicted"/>
<dbReference type="OrthoDB" id="4443410at2759"/>
<dbReference type="AlphaFoldDB" id="A0A1L9SD11"/>
<dbReference type="GeneID" id="34609999"/>
<organism evidence="1 2">
    <name type="scientific">Penicilliopsis zonata CBS 506.65</name>
    <dbReference type="NCBI Taxonomy" id="1073090"/>
    <lineage>
        <taxon>Eukaryota</taxon>
        <taxon>Fungi</taxon>
        <taxon>Dikarya</taxon>
        <taxon>Ascomycota</taxon>
        <taxon>Pezizomycotina</taxon>
        <taxon>Eurotiomycetes</taxon>
        <taxon>Eurotiomycetidae</taxon>
        <taxon>Eurotiales</taxon>
        <taxon>Aspergillaceae</taxon>
        <taxon>Penicilliopsis</taxon>
    </lineage>
</organism>
<keyword evidence="2" id="KW-1185">Reference proteome</keyword>
<dbReference type="Proteomes" id="UP000184188">
    <property type="component" value="Unassembled WGS sequence"/>
</dbReference>
<evidence type="ECO:0000313" key="2">
    <source>
        <dbReference type="Proteomes" id="UP000184188"/>
    </source>
</evidence>
<protein>
    <submittedName>
        <fullName evidence="1">Uncharacterized protein</fullName>
    </submittedName>
</protein>
<name>A0A1L9SD11_9EURO</name>